<dbReference type="PANTHER" id="PTHR43176:SF3">
    <property type="entry name" value="3-HYDROXYISOBUTYRYL-COA HYDROLASE, MITOCHONDRIAL"/>
    <property type="match status" value="1"/>
</dbReference>
<comment type="subcellular location">
    <subcellularLocation>
        <location evidence="2">Mitochondrion</location>
    </subcellularLocation>
</comment>
<dbReference type="InterPro" id="IPR045004">
    <property type="entry name" value="ECH_dom"/>
</dbReference>
<dbReference type="InterPro" id="IPR032259">
    <property type="entry name" value="HIBYL-CoA-H"/>
</dbReference>
<comment type="catalytic activity">
    <reaction evidence="1">
        <text>3-hydroxy-2-methylpropanoyl-CoA + H2O = 3-hydroxy-2-methylpropanoate + CoA + H(+)</text>
        <dbReference type="Rhea" id="RHEA:20888"/>
        <dbReference type="ChEBI" id="CHEBI:11805"/>
        <dbReference type="ChEBI" id="CHEBI:15377"/>
        <dbReference type="ChEBI" id="CHEBI:15378"/>
        <dbReference type="ChEBI" id="CHEBI:57287"/>
        <dbReference type="ChEBI" id="CHEBI:57340"/>
        <dbReference type="EC" id="3.1.2.4"/>
    </reaction>
</comment>
<keyword evidence="9" id="KW-1185">Reference proteome</keyword>
<dbReference type="SUPFAM" id="SSF52096">
    <property type="entry name" value="ClpP/crotonase"/>
    <property type="match status" value="1"/>
</dbReference>
<reference evidence="8 9" key="1">
    <citation type="journal article" date="2016" name="Genome Biol. Evol.">
        <title>Divergent and convergent evolution of fungal pathogenicity.</title>
        <authorList>
            <person name="Shang Y."/>
            <person name="Xiao G."/>
            <person name="Zheng P."/>
            <person name="Cen K."/>
            <person name="Zhan S."/>
            <person name="Wang C."/>
        </authorList>
    </citation>
    <scope>NUCLEOTIDE SEQUENCE [LARGE SCALE GENOMIC DNA]</scope>
    <source>
        <strain evidence="8 9">ARSEF 7405</strain>
    </source>
</reference>
<dbReference type="EMBL" id="AZGZ01000006">
    <property type="protein sequence ID" value="KZZ94608.1"/>
    <property type="molecule type" value="Genomic_DNA"/>
</dbReference>
<dbReference type="InterPro" id="IPR018376">
    <property type="entry name" value="Enoyl-CoA_hyd/isom_CS"/>
</dbReference>
<dbReference type="VEuPathDB" id="FungiDB:AAP_01908"/>
<evidence type="ECO:0000313" key="8">
    <source>
        <dbReference type="EMBL" id="KZZ94608.1"/>
    </source>
</evidence>
<name>A0A168B0C8_9EURO</name>
<evidence type="ECO:0000256" key="4">
    <source>
        <dbReference type="ARBA" id="ARBA00022801"/>
    </source>
</evidence>
<keyword evidence="4" id="KW-0378">Hydrolase</keyword>
<protein>
    <recommendedName>
        <fullName evidence="3">3-hydroxyisobutyryl-CoA hydrolase</fullName>
        <ecNumber evidence="3">3.1.2.4</ecNumber>
    </recommendedName>
    <alternativeName>
        <fullName evidence="6">3-hydroxyisobutyryl-coenzyme A hydrolase</fullName>
    </alternativeName>
</protein>
<evidence type="ECO:0000313" key="9">
    <source>
        <dbReference type="Proteomes" id="UP000242877"/>
    </source>
</evidence>
<dbReference type="Gene3D" id="3.90.226.10">
    <property type="entry name" value="2-enoyl-CoA Hydratase, Chain A, domain 1"/>
    <property type="match status" value="1"/>
</dbReference>
<evidence type="ECO:0000256" key="2">
    <source>
        <dbReference type="ARBA" id="ARBA00004173"/>
    </source>
</evidence>
<dbReference type="PANTHER" id="PTHR43176">
    <property type="entry name" value="3-HYDROXYISOBUTYRYL-COA HYDROLASE-RELATED"/>
    <property type="match status" value="1"/>
</dbReference>
<comment type="caution">
    <text evidence="8">The sequence shown here is derived from an EMBL/GenBank/DDBJ whole genome shotgun (WGS) entry which is preliminary data.</text>
</comment>
<dbReference type="FunFam" id="3.90.226.10:FF:000026">
    <property type="entry name" value="3-hydroxyisobutyryl-CoA hydrolase, mitochondrial"/>
    <property type="match status" value="1"/>
</dbReference>
<dbReference type="EC" id="3.1.2.4" evidence="3"/>
<accession>A0A168B0C8</accession>
<dbReference type="NCBIfam" id="NF004127">
    <property type="entry name" value="PRK05617.1"/>
    <property type="match status" value="1"/>
</dbReference>
<evidence type="ECO:0000259" key="7">
    <source>
        <dbReference type="Pfam" id="PF16113"/>
    </source>
</evidence>
<dbReference type="GO" id="GO:0006574">
    <property type="term" value="P:L-valine catabolic process"/>
    <property type="evidence" value="ECO:0007669"/>
    <property type="project" value="TreeGrafter"/>
</dbReference>
<gene>
    <name evidence="8" type="ORF">AAP_01908</name>
</gene>
<dbReference type="Proteomes" id="UP000242877">
    <property type="component" value="Unassembled WGS sequence"/>
</dbReference>
<dbReference type="GO" id="GO:0003860">
    <property type="term" value="F:3-hydroxyisobutyryl-CoA hydrolase activity"/>
    <property type="evidence" value="ECO:0007669"/>
    <property type="project" value="UniProtKB-EC"/>
</dbReference>
<proteinExistence type="predicted"/>
<dbReference type="Pfam" id="PF16113">
    <property type="entry name" value="ECH_2"/>
    <property type="match status" value="1"/>
</dbReference>
<organism evidence="8 9">
    <name type="scientific">Ascosphaera apis ARSEF 7405</name>
    <dbReference type="NCBI Taxonomy" id="392613"/>
    <lineage>
        <taxon>Eukaryota</taxon>
        <taxon>Fungi</taxon>
        <taxon>Dikarya</taxon>
        <taxon>Ascomycota</taxon>
        <taxon>Pezizomycotina</taxon>
        <taxon>Eurotiomycetes</taxon>
        <taxon>Eurotiomycetidae</taxon>
        <taxon>Onygenales</taxon>
        <taxon>Ascosphaeraceae</taxon>
        <taxon>Ascosphaera</taxon>
    </lineage>
</organism>
<dbReference type="CDD" id="cd06558">
    <property type="entry name" value="crotonase-like"/>
    <property type="match status" value="1"/>
</dbReference>
<evidence type="ECO:0000256" key="5">
    <source>
        <dbReference type="ARBA" id="ARBA00023128"/>
    </source>
</evidence>
<feature type="domain" description="Enoyl-CoA hydratase/isomerase" evidence="7">
    <location>
        <begin position="45"/>
        <end position="391"/>
    </location>
</feature>
<dbReference type="AlphaFoldDB" id="A0A168B0C8"/>
<keyword evidence="5" id="KW-0496">Mitochondrion</keyword>
<dbReference type="PROSITE" id="PS00166">
    <property type="entry name" value="ENOYL_COA_HYDRATASE"/>
    <property type="match status" value="1"/>
</dbReference>
<dbReference type="InterPro" id="IPR029045">
    <property type="entry name" value="ClpP/crotonase-like_dom_sf"/>
</dbReference>
<evidence type="ECO:0000256" key="6">
    <source>
        <dbReference type="ARBA" id="ARBA00031181"/>
    </source>
</evidence>
<evidence type="ECO:0000256" key="3">
    <source>
        <dbReference type="ARBA" id="ARBA00011915"/>
    </source>
</evidence>
<dbReference type="OrthoDB" id="1737613at2759"/>
<dbReference type="GO" id="GO:0005739">
    <property type="term" value="C:mitochondrion"/>
    <property type="evidence" value="ECO:0007669"/>
    <property type="project" value="UniProtKB-SubCell"/>
</dbReference>
<sequence>MPLKAKIQFPGMAGKANIATEAAQIPRELPGDAKDDVLFTPLFGVRHVELNRPKKLNSLDASMVRKITPRLLEYENSELANVIVVSGAGGKAFCAGGDVAALAVGIKEKGEEGQKLAKEFFELEYQLDHLIANYTKPYIAVLDGYTMGGGVGMSVHAPFRIATEKTKFAMPETKIGFFPDVGASFFLSRLDGSLGTYLALTSETLSAEEVFYAGIATHYFPSSSLPALIQRLSELVFHDRASFDERLEIVNKTMAEFHTGFPDDEGKPSVVRGSLRNSVDRCFSKQSVSEIIEALKNETENVEWAQNTLKTLSERSPTSLKVALRQMIIGKSWSIRTAFQREQKISSKFMEHPDFVSGVWSLLVDKLKSGAPKWQPPTLDDVTDADVDKFFDVPPGESLMPVLKPGVDYHEYPHKHFALPSEEDIKKVVQDTGYPKEDIVKYFWNSTGRKAGVKNKVAEVLDRRTKAGPRGRLEWVEITGDATANL</sequence>
<evidence type="ECO:0000256" key="1">
    <source>
        <dbReference type="ARBA" id="ARBA00001709"/>
    </source>
</evidence>